<protein>
    <recommendedName>
        <fullName evidence="4">ECF transporter S component</fullName>
    </recommendedName>
</protein>
<dbReference type="OrthoDB" id="3078197at2"/>
<gene>
    <name evidence="2" type="ORF">DCMF_14860</name>
</gene>
<keyword evidence="1" id="KW-0812">Transmembrane</keyword>
<keyword evidence="1" id="KW-1133">Transmembrane helix</keyword>
<dbReference type="AlphaFoldDB" id="A0A3G1KTX1"/>
<feature type="transmembrane region" description="Helical" evidence="1">
    <location>
        <begin position="55"/>
        <end position="79"/>
    </location>
</feature>
<evidence type="ECO:0008006" key="4">
    <source>
        <dbReference type="Google" id="ProtNLM"/>
    </source>
</evidence>
<dbReference type="KEGG" id="fwa:DCMF_14860"/>
<organism evidence="2 3">
    <name type="scientific">Formimonas warabiya</name>
    <dbReference type="NCBI Taxonomy" id="1761012"/>
    <lineage>
        <taxon>Bacteria</taxon>
        <taxon>Bacillati</taxon>
        <taxon>Bacillota</taxon>
        <taxon>Clostridia</taxon>
        <taxon>Eubacteriales</taxon>
        <taxon>Peptococcaceae</taxon>
        <taxon>Candidatus Formimonas</taxon>
    </lineage>
</organism>
<proteinExistence type="predicted"/>
<feature type="transmembrane region" description="Helical" evidence="1">
    <location>
        <begin position="85"/>
        <end position="112"/>
    </location>
</feature>
<name>A0A3G1KTX1_FORW1</name>
<reference evidence="2 3" key="1">
    <citation type="submission" date="2016-10" db="EMBL/GenBank/DDBJ databases">
        <title>Complete Genome Sequence of Peptococcaceae strain DCMF.</title>
        <authorList>
            <person name="Edwards R.J."/>
            <person name="Holland S.I."/>
            <person name="Deshpande N.P."/>
            <person name="Wong Y.K."/>
            <person name="Ertan H."/>
            <person name="Manefield M."/>
            <person name="Russell T.L."/>
            <person name="Lee M.J."/>
        </authorList>
    </citation>
    <scope>NUCLEOTIDE SEQUENCE [LARGE SCALE GENOMIC DNA]</scope>
    <source>
        <strain evidence="2 3">DCMF</strain>
    </source>
</reference>
<feature type="transmembrane region" description="Helical" evidence="1">
    <location>
        <begin position="124"/>
        <end position="145"/>
    </location>
</feature>
<sequence>MSEVIVERTRETVPTPSTINIITCAIWAGIIAVLQVLSMLGFSVSAVIVSLNIAVSLYVVSGLWFGVWGILGACIGMIIGNVIGGLPITIVLLFQICTIFEIALPMLAFRFFKCDPRARDLKSIAVFLIFGALLNSLIGSFWSSWYVLLGQAAPKFWLVAVFPGWFGGEFIGRAILGLLALWVLSPFIMRFRGYVPNTFDRWVA</sequence>
<evidence type="ECO:0000256" key="1">
    <source>
        <dbReference type="SAM" id="Phobius"/>
    </source>
</evidence>
<evidence type="ECO:0000313" key="2">
    <source>
        <dbReference type="EMBL" id="ATW25880.1"/>
    </source>
</evidence>
<feature type="transmembrane region" description="Helical" evidence="1">
    <location>
        <begin position="20"/>
        <end position="48"/>
    </location>
</feature>
<dbReference type="Proteomes" id="UP000323521">
    <property type="component" value="Chromosome"/>
</dbReference>
<dbReference type="RefSeq" id="WP_148135143.1">
    <property type="nucleotide sequence ID" value="NZ_CP017634.1"/>
</dbReference>
<accession>A0A3G1KTX1</accession>
<feature type="transmembrane region" description="Helical" evidence="1">
    <location>
        <begin position="157"/>
        <end position="184"/>
    </location>
</feature>
<keyword evidence="3" id="KW-1185">Reference proteome</keyword>
<evidence type="ECO:0000313" key="3">
    <source>
        <dbReference type="Proteomes" id="UP000323521"/>
    </source>
</evidence>
<keyword evidence="1" id="KW-0472">Membrane</keyword>
<dbReference type="EMBL" id="CP017634">
    <property type="protein sequence ID" value="ATW25880.1"/>
    <property type="molecule type" value="Genomic_DNA"/>
</dbReference>